<dbReference type="AlphaFoldDB" id="A0A1A3MWV0"/>
<dbReference type="Proteomes" id="UP000093629">
    <property type="component" value="Unassembled WGS sequence"/>
</dbReference>
<gene>
    <name evidence="1" type="ORF">A5636_11580</name>
</gene>
<organism evidence="1 2">
    <name type="scientific">Mycobacterium asiaticum</name>
    <dbReference type="NCBI Taxonomy" id="1790"/>
    <lineage>
        <taxon>Bacteria</taxon>
        <taxon>Bacillati</taxon>
        <taxon>Actinomycetota</taxon>
        <taxon>Actinomycetes</taxon>
        <taxon>Mycobacteriales</taxon>
        <taxon>Mycobacteriaceae</taxon>
        <taxon>Mycobacterium</taxon>
    </lineage>
</organism>
<proteinExistence type="predicted"/>
<evidence type="ECO:0008006" key="3">
    <source>
        <dbReference type="Google" id="ProtNLM"/>
    </source>
</evidence>
<name>A0A1A3MWV0_MYCAS</name>
<dbReference type="EMBL" id="LZLQ01000124">
    <property type="protein sequence ID" value="OBK12637.1"/>
    <property type="molecule type" value="Genomic_DNA"/>
</dbReference>
<evidence type="ECO:0000313" key="2">
    <source>
        <dbReference type="Proteomes" id="UP000093629"/>
    </source>
</evidence>
<comment type="caution">
    <text evidence="1">The sequence shown here is derived from an EMBL/GenBank/DDBJ whole genome shotgun (WGS) entry which is preliminary data.</text>
</comment>
<accession>A0A1A3MWV0</accession>
<dbReference type="RefSeq" id="WP_065160341.1">
    <property type="nucleotide sequence ID" value="NZ_LZLQ01000124.1"/>
</dbReference>
<protein>
    <recommendedName>
        <fullName evidence="3">PE domain-containing protein</fullName>
    </recommendedName>
</protein>
<sequence length="98" mass="9896">MGSNELQVGLDELRATAAQWQGLSAQFTEPVPPSPGQPFQPTTAALNTVNAAVRAAAASLLARTEATADGLVSAAGQYGIQEATSTADMSNVPQVAVA</sequence>
<keyword evidence="2" id="KW-1185">Reference proteome</keyword>
<reference evidence="1 2" key="1">
    <citation type="submission" date="2016-06" db="EMBL/GenBank/DDBJ databases">
        <authorList>
            <person name="Kjaerup R.B."/>
            <person name="Dalgaard T.S."/>
            <person name="Juul-Madsen H.R."/>
        </authorList>
    </citation>
    <scope>NUCLEOTIDE SEQUENCE [LARGE SCALE GENOMIC DNA]</scope>
    <source>
        <strain evidence="1 2">1245139.5</strain>
    </source>
</reference>
<evidence type="ECO:0000313" key="1">
    <source>
        <dbReference type="EMBL" id="OBK12637.1"/>
    </source>
</evidence>